<feature type="compositionally biased region" description="Gly residues" evidence="1">
    <location>
        <begin position="117"/>
        <end position="135"/>
    </location>
</feature>
<proteinExistence type="predicted"/>
<organism evidence="2 3">
    <name type="scientific">Monoraphidium neglectum</name>
    <dbReference type="NCBI Taxonomy" id="145388"/>
    <lineage>
        <taxon>Eukaryota</taxon>
        <taxon>Viridiplantae</taxon>
        <taxon>Chlorophyta</taxon>
        <taxon>core chlorophytes</taxon>
        <taxon>Chlorophyceae</taxon>
        <taxon>CS clade</taxon>
        <taxon>Sphaeropleales</taxon>
        <taxon>Selenastraceae</taxon>
        <taxon>Monoraphidium</taxon>
    </lineage>
</organism>
<sequence length="256" mass="25547">MKDAAASCTSKVPRFSAHSVEALKRELLELDYRSLLSEDVMAFEAVRKAVDATAAAAQRIKAQERAQAALAQAQGAASKVAAKLASNPQVQQLEKIAQDTAGNLAGKIDAALSPDARGGGGAGGSGTSSGGGDPGTLGRLAAAESAAGRVPLAQDALLALGSKVGGGGASYWRAGAQGGGASGSAGGATATGGGEAAAGVPLYAPGRILWLRPLDEEEPEAEQKFELVDTGCETRFQRIVLRASCVSGGPSCQDTL</sequence>
<dbReference type="RefSeq" id="XP_013906382.1">
    <property type="nucleotide sequence ID" value="XM_014050928.1"/>
</dbReference>
<dbReference type="Proteomes" id="UP000054498">
    <property type="component" value="Unassembled WGS sequence"/>
</dbReference>
<name>A0A0D2KAU6_9CHLO</name>
<dbReference type="GeneID" id="25726707"/>
<feature type="region of interest" description="Disordered" evidence="1">
    <location>
        <begin position="115"/>
        <end position="138"/>
    </location>
</feature>
<dbReference type="KEGG" id="mng:MNEG_0589"/>
<dbReference type="EMBL" id="KK100269">
    <property type="protein sequence ID" value="KIZ07363.1"/>
    <property type="molecule type" value="Genomic_DNA"/>
</dbReference>
<evidence type="ECO:0000313" key="2">
    <source>
        <dbReference type="EMBL" id="KIZ07363.1"/>
    </source>
</evidence>
<evidence type="ECO:0000313" key="3">
    <source>
        <dbReference type="Proteomes" id="UP000054498"/>
    </source>
</evidence>
<keyword evidence="3" id="KW-1185">Reference proteome</keyword>
<gene>
    <name evidence="2" type="ORF">MNEG_0589</name>
</gene>
<dbReference type="AlphaFoldDB" id="A0A0D2KAU6"/>
<accession>A0A0D2KAU6</accession>
<protein>
    <submittedName>
        <fullName evidence="2">Uncharacterized protein</fullName>
    </submittedName>
</protein>
<reference evidence="2 3" key="1">
    <citation type="journal article" date="2013" name="BMC Genomics">
        <title>Reconstruction of the lipid metabolism for the microalga Monoraphidium neglectum from its genome sequence reveals characteristics suitable for biofuel production.</title>
        <authorList>
            <person name="Bogen C."/>
            <person name="Al-Dilaimi A."/>
            <person name="Albersmeier A."/>
            <person name="Wichmann J."/>
            <person name="Grundmann M."/>
            <person name="Rupp O."/>
            <person name="Lauersen K.J."/>
            <person name="Blifernez-Klassen O."/>
            <person name="Kalinowski J."/>
            <person name="Goesmann A."/>
            <person name="Mussgnug J.H."/>
            <person name="Kruse O."/>
        </authorList>
    </citation>
    <scope>NUCLEOTIDE SEQUENCE [LARGE SCALE GENOMIC DNA]</scope>
    <source>
        <strain evidence="2 3">SAG 48.87</strain>
    </source>
</reference>
<evidence type="ECO:0000256" key="1">
    <source>
        <dbReference type="SAM" id="MobiDB-lite"/>
    </source>
</evidence>